<evidence type="ECO:0000313" key="3">
    <source>
        <dbReference type="Proteomes" id="UP000796880"/>
    </source>
</evidence>
<sequence length="92" mass="10463">MFLEIIINLKQVSSCSCIALKEMALPKTEKCRLPPRRGQIKERIISQLVKMVMGLGSELGRNLRRKKVTTTDHQETQPDQQERGGVKAFVVQ</sequence>
<dbReference type="OrthoDB" id="1189575at2759"/>
<gene>
    <name evidence="2" type="ORF">FNV43_RR15995</name>
</gene>
<accession>A0A8K0E9Z0</accession>
<feature type="compositionally biased region" description="Basic and acidic residues" evidence="1">
    <location>
        <begin position="69"/>
        <end position="85"/>
    </location>
</feature>
<name>A0A8K0E9Z0_9ROSA</name>
<evidence type="ECO:0000313" key="2">
    <source>
        <dbReference type="EMBL" id="KAF3442079.1"/>
    </source>
</evidence>
<evidence type="ECO:0000256" key="1">
    <source>
        <dbReference type="SAM" id="MobiDB-lite"/>
    </source>
</evidence>
<feature type="region of interest" description="Disordered" evidence="1">
    <location>
        <begin position="65"/>
        <end position="92"/>
    </location>
</feature>
<protein>
    <submittedName>
        <fullName evidence="2">Uncharacterized protein</fullName>
    </submittedName>
</protein>
<keyword evidence="3" id="KW-1185">Reference proteome</keyword>
<dbReference type="Proteomes" id="UP000796880">
    <property type="component" value="Unassembled WGS sequence"/>
</dbReference>
<organism evidence="2 3">
    <name type="scientific">Rhamnella rubrinervis</name>
    <dbReference type="NCBI Taxonomy" id="2594499"/>
    <lineage>
        <taxon>Eukaryota</taxon>
        <taxon>Viridiplantae</taxon>
        <taxon>Streptophyta</taxon>
        <taxon>Embryophyta</taxon>
        <taxon>Tracheophyta</taxon>
        <taxon>Spermatophyta</taxon>
        <taxon>Magnoliopsida</taxon>
        <taxon>eudicotyledons</taxon>
        <taxon>Gunneridae</taxon>
        <taxon>Pentapetalae</taxon>
        <taxon>rosids</taxon>
        <taxon>fabids</taxon>
        <taxon>Rosales</taxon>
        <taxon>Rhamnaceae</taxon>
        <taxon>rhamnoid group</taxon>
        <taxon>Rhamneae</taxon>
        <taxon>Rhamnella</taxon>
    </lineage>
</organism>
<dbReference type="AlphaFoldDB" id="A0A8K0E9Z0"/>
<reference evidence="2" key="1">
    <citation type="submission" date="2020-03" db="EMBL/GenBank/DDBJ databases">
        <title>A high-quality chromosome-level genome assembly of a woody plant with both climbing and erect habits, Rhamnella rubrinervis.</title>
        <authorList>
            <person name="Lu Z."/>
            <person name="Yang Y."/>
            <person name="Zhu X."/>
            <person name="Sun Y."/>
        </authorList>
    </citation>
    <scope>NUCLEOTIDE SEQUENCE</scope>
    <source>
        <strain evidence="2">BYM</strain>
        <tissue evidence="2">Leaf</tissue>
    </source>
</reference>
<proteinExistence type="predicted"/>
<dbReference type="EMBL" id="VOIH02000007">
    <property type="protein sequence ID" value="KAF3442079.1"/>
    <property type="molecule type" value="Genomic_DNA"/>
</dbReference>
<comment type="caution">
    <text evidence="2">The sequence shown here is derived from an EMBL/GenBank/DDBJ whole genome shotgun (WGS) entry which is preliminary data.</text>
</comment>